<dbReference type="AlphaFoldDB" id="A0A3N4I9H9"/>
<name>A0A3N4I9H9_ASCIM</name>
<reference evidence="2 3" key="1">
    <citation type="journal article" date="2018" name="Nat. Ecol. Evol.">
        <title>Pezizomycetes genomes reveal the molecular basis of ectomycorrhizal truffle lifestyle.</title>
        <authorList>
            <person name="Murat C."/>
            <person name="Payen T."/>
            <person name="Noel B."/>
            <person name="Kuo A."/>
            <person name="Morin E."/>
            <person name="Chen J."/>
            <person name="Kohler A."/>
            <person name="Krizsan K."/>
            <person name="Balestrini R."/>
            <person name="Da Silva C."/>
            <person name="Montanini B."/>
            <person name="Hainaut M."/>
            <person name="Levati E."/>
            <person name="Barry K.W."/>
            <person name="Belfiori B."/>
            <person name="Cichocki N."/>
            <person name="Clum A."/>
            <person name="Dockter R.B."/>
            <person name="Fauchery L."/>
            <person name="Guy J."/>
            <person name="Iotti M."/>
            <person name="Le Tacon F."/>
            <person name="Lindquist E.A."/>
            <person name="Lipzen A."/>
            <person name="Malagnac F."/>
            <person name="Mello A."/>
            <person name="Molinier V."/>
            <person name="Miyauchi S."/>
            <person name="Poulain J."/>
            <person name="Riccioni C."/>
            <person name="Rubini A."/>
            <person name="Sitrit Y."/>
            <person name="Splivallo R."/>
            <person name="Traeger S."/>
            <person name="Wang M."/>
            <person name="Zifcakova L."/>
            <person name="Wipf D."/>
            <person name="Zambonelli A."/>
            <person name="Paolocci F."/>
            <person name="Nowrousian M."/>
            <person name="Ottonello S."/>
            <person name="Baldrian P."/>
            <person name="Spatafora J.W."/>
            <person name="Henrissat B."/>
            <person name="Nagy L.G."/>
            <person name="Aury J.M."/>
            <person name="Wincker P."/>
            <person name="Grigoriev I.V."/>
            <person name="Bonfante P."/>
            <person name="Martin F.M."/>
        </authorList>
    </citation>
    <scope>NUCLEOTIDE SEQUENCE [LARGE SCALE GENOMIC DNA]</scope>
    <source>
        <strain evidence="2 3">RN42</strain>
    </source>
</reference>
<gene>
    <name evidence="2" type="ORF">BJ508DRAFT_376030</name>
</gene>
<dbReference type="EMBL" id="ML119674">
    <property type="protein sequence ID" value="RPA82127.1"/>
    <property type="molecule type" value="Genomic_DNA"/>
</dbReference>
<proteinExistence type="predicted"/>
<feature type="region of interest" description="Disordered" evidence="1">
    <location>
        <begin position="518"/>
        <end position="541"/>
    </location>
</feature>
<evidence type="ECO:0000313" key="3">
    <source>
        <dbReference type="Proteomes" id="UP000275078"/>
    </source>
</evidence>
<organism evidence="2 3">
    <name type="scientific">Ascobolus immersus RN42</name>
    <dbReference type="NCBI Taxonomy" id="1160509"/>
    <lineage>
        <taxon>Eukaryota</taxon>
        <taxon>Fungi</taxon>
        <taxon>Dikarya</taxon>
        <taxon>Ascomycota</taxon>
        <taxon>Pezizomycotina</taxon>
        <taxon>Pezizomycetes</taxon>
        <taxon>Pezizales</taxon>
        <taxon>Ascobolaceae</taxon>
        <taxon>Ascobolus</taxon>
    </lineage>
</organism>
<evidence type="ECO:0000313" key="2">
    <source>
        <dbReference type="EMBL" id="RPA82127.1"/>
    </source>
</evidence>
<dbReference type="Proteomes" id="UP000275078">
    <property type="component" value="Unassembled WGS sequence"/>
</dbReference>
<feature type="compositionally biased region" description="Acidic residues" evidence="1">
    <location>
        <begin position="562"/>
        <end position="589"/>
    </location>
</feature>
<accession>A0A3N4I9H9</accession>
<evidence type="ECO:0000256" key="1">
    <source>
        <dbReference type="SAM" id="MobiDB-lite"/>
    </source>
</evidence>
<feature type="region of interest" description="Disordered" evidence="1">
    <location>
        <begin position="557"/>
        <end position="589"/>
    </location>
</feature>
<feature type="compositionally biased region" description="Basic and acidic residues" evidence="1">
    <location>
        <begin position="527"/>
        <end position="541"/>
    </location>
</feature>
<keyword evidence="3" id="KW-1185">Reference proteome</keyword>
<protein>
    <submittedName>
        <fullName evidence="2">Uncharacterized protein</fullName>
    </submittedName>
</protein>
<sequence length="589" mass="66289">MTADIERQVTAKRGHIDTKRSNPRIIILERSDAHLCHNISLDWKSQSFLPNTKAFTRFSDLKDDEPTQLQATRLHPVQVQAIRLDGHETSEKKPVSILFNTHASYHEVLEILFSKLRHDERNFDPEDMTVFVADGSSPTSLNLDGVNQFMKHSAPSAYSLKEVFSDEHGIANVYQMHPGKPILLVVWFDVDASGVRFDTEDLETGDLEYHPPVTVPTAQVDALTEPEITTMPSVREINYLEQPDVRFDIGKLEYHPPITVPTVHAKPLTKAEITTMMPDMAIDYMKQLTCQLVGVPEDGNKRTYCAQRRLEVGQFRDILQAGIQYLIDGDDSYLNLGPEAKKAGHLFNVEGSPPRDYRKVFDHARLFQLDLSASGETPYLGSDIEFVLSDPDTEKRLWECAGSLVSARMIRHLHPDTPHIKDIYDAYGGPENVPSPRTFLQSSSIKQPTIIVINGIESLAVAGDELYFRKFLLSLSSYMLAGFDAGWVFVCWTCEDPQVFDDAATAVARLTTRLKLPNTSSLNQNSERSERTEEQGGEIMKGKGKFDSFKLCHGYSFPDSSIWDEEADEETDDPEEGDEIDGITSEEES</sequence>